<dbReference type="Proteomes" id="UP000324800">
    <property type="component" value="Unassembled WGS sequence"/>
</dbReference>
<protein>
    <submittedName>
        <fullName evidence="2">Uncharacterized protein</fullName>
    </submittedName>
</protein>
<reference evidence="2 3" key="1">
    <citation type="submission" date="2019-03" db="EMBL/GenBank/DDBJ databases">
        <title>Single cell metagenomics reveals metabolic interactions within the superorganism composed of flagellate Streblomastix strix and complex community of Bacteroidetes bacteria on its surface.</title>
        <authorList>
            <person name="Treitli S.C."/>
            <person name="Kolisko M."/>
            <person name="Husnik F."/>
            <person name="Keeling P."/>
            <person name="Hampl V."/>
        </authorList>
    </citation>
    <scope>NUCLEOTIDE SEQUENCE [LARGE SCALE GENOMIC DNA]</scope>
    <source>
        <strain evidence="2">ST1C</strain>
    </source>
</reference>
<comment type="caution">
    <text evidence="2">The sequence shown here is derived from an EMBL/GenBank/DDBJ whole genome shotgun (WGS) entry which is preliminary data.</text>
</comment>
<evidence type="ECO:0000313" key="3">
    <source>
        <dbReference type="Proteomes" id="UP000324800"/>
    </source>
</evidence>
<feature type="region of interest" description="Disordered" evidence="1">
    <location>
        <begin position="36"/>
        <end position="89"/>
    </location>
</feature>
<name>A0A5J4WBV1_9EUKA</name>
<feature type="compositionally biased region" description="Acidic residues" evidence="1">
    <location>
        <begin position="36"/>
        <end position="50"/>
    </location>
</feature>
<dbReference type="EMBL" id="SNRW01002645">
    <property type="protein sequence ID" value="KAA6392143.1"/>
    <property type="molecule type" value="Genomic_DNA"/>
</dbReference>
<dbReference type="AlphaFoldDB" id="A0A5J4WBV1"/>
<feature type="compositionally biased region" description="Basic residues" evidence="1">
    <location>
        <begin position="56"/>
        <end position="77"/>
    </location>
</feature>
<organism evidence="2 3">
    <name type="scientific">Streblomastix strix</name>
    <dbReference type="NCBI Taxonomy" id="222440"/>
    <lineage>
        <taxon>Eukaryota</taxon>
        <taxon>Metamonada</taxon>
        <taxon>Preaxostyla</taxon>
        <taxon>Oxymonadida</taxon>
        <taxon>Streblomastigidae</taxon>
        <taxon>Streblomastix</taxon>
    </lineage>
</organism>
<feature type="compositionally biased region" description="Low complexity" evidence="1">
    <location>
        <begin position="78"/>
        <end position="89"/>
    </location>
</feature>
<gene>
    <name evidence="2" type="ORF">EZS28_012332</name>
</gene>
<evidence type="ECO:0000256" key="1">
    <source>
        <dbReference type="SAM" id="MobiDB-lite"/>
    </source>
</evidence>
<sequence>MGITEGGFNFNSLNSTSNIINQRKGTLRSKRGDEINYDNDIFGEDDDESGMEYTTKKKKKQIGKGRGRGRGRGRKKGYNNNSNYNMGNDQMNDMLIDLDWTDDIKSEEIDYILGVPVVDNQKEQQIKKEKSKLKQLKYCKQ</sequence>
<evidence type="ECO:0000313" key="2">
    <source>
        <dbReference type="EMBL" id="KAA6392143.1"/>
    </source>
</evidence>
<accession>A0A5J4WBV1</accession>
<proteinExistence type="predicted"/>